<reference evidence="2" key="1">
    <citation type="journal article" date="2018" name="Nat. Microbiol.">
        <title>Leveraging single-cell genomics to expand the fungal tree of life.</title>
        <authorList>
            <person name="Ahrendt S.R."/>
            <person name="Quandt C.A."/>
            <person name="Ciobanu D."/>
            <person name="Clum A."/>
            <person name="Salamov A."/>
            <person name="Andreopoulos B."/>
            <person name="Cheng J.F."/>
            <person name="Woyke T."/>
            <person name="Pelin A."/>
            <person name="Henrissat B."/>
            <person name="Reynolds N.K."/>
            <person name="Benny G.L."/>
            <person name="Smith M.E."/>
            <person name="James T.Y."/>
            <person name="Grigoriev I.V."/>
        </authorList>
    </citation>
    <scope>NUCLEOTIDE SEQUENCE [LARGE SCALE GENOMIC DNA]</scope>
    <source>
        <strain evidence="2">CSF55</strain>
    </source>
</reference>
<dbReference type="Proteomes" id="UP000281549">
    <property type="component" value="Unassembled WGS sequence"/>
</dbReference>
<proteinExistence type="predicted"/>
<dbReference type="GO" id="GO:0006913">
    <property type="term" value="P:nucleocytoplasmic transport"/>
    <property type="evidence" value="ECO:0007669"/>
    <property type="project" value="TreeGrafter"/>
</dbReference>
<feature type="non-terminal residue" evidence="1">
    <location>
        <position position="1"/>
    </location>
</feature>
<sequence>FRFLSIKKIAIDNNGERIVVSFNNISQLAVLIARPDTNSKTLLLGYIQGPISKSKNDRCPDAVDFKFASLCDYGSLLCIVWSNGKLSFYPFLYKTETSAIYI</sequence>
<evidence type="ECO:0000313" key="2">
    <source>
        <dbReference type="Proteomes" id="UP000281549"/>
    </source>
</evidence>
<dbReference type="GO" id="GO:0005643">
    <property type="term" value="C:nuclear pore"/>
    <property type="evidence" value="ECO:0007669"/>
    <property type="project" value="TreeGrafter"/>
</dbReference>
<dbReference type="EMBL" id="ML006202">
    <property type="protein sequence ID" value="RKP16841.1"/>
    <property type="molecule type" value="Genomic_DNA"/>
</dbReference>
<organism evidence="1 2">
    <name type="scientific">Rozella allomycis (strain CSF55)</name>
    <dbReference type="NCBI Taxonomy" id="988480"/>
    <lineage>
        <taxon>Eukaryota</taxon>
        <taxon>Fungi</taxon>
        <taxon>Fungi incertae sedis</taxon>
        <taxon>Cryptomycota</taxon>
        <taxon>Cryptomycota incertae sedis</taxon>
        <taxon>Rozella</taxon>
    </lineage>
</organism>
<dbReference type="PANTHER" id="PTHR14494:SF0">
    <property type="entry name" value="ALADIN"/>
    <property type="match status" value="1"/>
</dbReference>
<accession>A0A4P9YDY5</accession>
<evidence type="ECO:0000313" key="1">
    <source>
        <dbReference type="EMBL" id="RKP16841.1"/>
    </source>
</evidence>
<dbReference type="PANTHER" id="PTHR14494">
    <property type="entry name" value="ALADIN/ADRACALIN/AAAS"/>
    <property type="match status" value="1"/>
</dbReference>
<dbReference type="InterPro" id="IPR045139">
    <property type="entry name" value="Aladin"/>
</dbReference>
<gene>
    <name evidence="1" type="ORF">ROZALSC1DRAFT_31303</name>
</gene>
<dbReference type="AlphaFoldDB" id="A0A4P9YDY5"/>
<protein>
    <submittedName>
        <fullName evidence="1">Uncharacterized protein</fullName>
    </submittedName>
</protein>
<name>A0A4P9YDY5_ROZAC</name>